<feature type="domain" description="Bcl-2 Bcl-2 homology region 1-3" evidence="5">
    <location>
        <begin position="142"/>
        <end position="241"/>
    </location>
</feature>
<proteinExistence type="inferred from homology"/>
<dbReference type="InterPro" id="IPR036834">
    <property type="entry name" value="Bcl-2-like_sf"/>
</dbReference>
<evidence type="ECO:0000256" key="1">
    <source>
        <dbReference type="ARBA" id="ARBA00009458"/>
    </source>
</evidence>
<reference evidence="6 7" key="1">
    <citation type="submission" date="2024-08" db="EMBL/GenBank/DDBJ databases">
        <authorList>
            <person name="Cucini C."/>
            <person name="Frati F."/>
        </authorList>
    </citation>
    <scope>NUCLEOTIDE SEQUENCE [LARGE SCALE GENOMIC DNA]</scope>
</reference>
<keyword evidence="2" id="KW-0053">Apoptosis</keyword>
<dbReference type="InterPro" id="IPR002475">
    <property type="entry name" value="Bcl2-like"/>
</dbReference>
<feature type="region of interest" description="Disordered" evidence="3">
    <location>
        <begin position="1"/>
        <end position="49"/>
    </location>
</feature>
<organism evidence="6 7">
    <name type="scientific">Orchesella dallaii</name>
    <dbReference type="NCBI Taxonomy" id="48710"/>
    <lineage>
        <taxon>Eukaryota</taxon>
        <taxon>Metazoa</taxon>
        <taxon>Ecdysozoa</taxon>
        <taxon>Arthropoda</taxon>
        <taxon>Hexapoda</taxon>
        <taxon>Collembola</taxon>
        <taxon>Entomobryomorpha</taxon>
        <taxon>Entomobryoidea</taxon>
        <taxon>Orchesellidae</taxon>
        <taxon>Orchesellinae</taxon>
        <taxon>Orchesella</taxon>
    </lineage>
</organism>
<dbReference type="SUPFAM" id="SSF56854">
    <property type="entry name" value="Bcl-2 inhibitors of programmed cell death"/>
    <property type="match status" value="1"/>
</dbReference>
<keyword evidence="4" id="KW-0812">Transmembrane</keyword>
<keyword evidence="4" id="KW-1133">Transmembrane helix</keyword>
<comment type="similarity">
    <text evidence="1">Belongs to the Bcl-2 family.</text>
</comment>
<dbReference type="PROSITE" id="PS50062">
    <property type="entry name" value="BCL2_FAMILY"/>
    <property type="match status" value="1"/>
</dbReference>
<protein>
    <recommendedName>
        <fullName evidence="5">Bcl-2 Bcl-2 homology region 1-3 domain-containing protein</fullName>
    </recommendedName>
</protein>
<dbReference type="Proteomes" id="UP001642540">
    <property type="component" value="Unassembled WGS sequence"/>
</dbReference>
<dbReference type="InterPro" id="IPR046371">
    <property type="entry name" value="Bcl-2_BH1-3"/>
</dbReference>
<evidence type="ECO:0000259" key="5">
    <source>
        <dbReference type="Pfam" id="PF00452"/>
    </source>
</evidence>
<accession>A0ABP1RFW4</accession>
<comment type="caution">
    <text evidence="6">The sequence shown here is derived from an EMBL/GenBank/DDBJ whole genome shotgun (WGS) entry which is preliminary data.</text>
</comment>
<dbReference type="Gene3D" id="1.10.437.10">
    <property type="entry name" value="Blc2-like"/>
    <property type="match status" value="1"/>
</dbReference>
<dbReference type="Pfam" id="PF00452">
    <property type="entry name" value="Bcl-2"/>
    <property type="match status" value="1"/>
</dbReference>
<evidence type="ECO:0000313" key="7">
    <source>
        <dbReference type="Proteomes" id="UP001642540"/>
    </source>
</evidence>
<feature type="transmembrane region" description="Helical" evidence="4">
    <location>
        <begin position="270"/>
        <end position="295"/>
    </location>
</feature>
<evidence type="ECO:0000256" key="4">
    <source>
        <dbReference type="SAM" id="Phobius"/>
    </source>
</evidence>
<evidence type="ECO:0000313" key="6">
    <source>
        <dbReference type="EMBL" id="CAL8127070.1"/>
    </source>
</evidence>
<dbReference type="EMBL" id="CAXLJM020000072">
    <property type="protein sequence ID" value="CAL8127070.1"/>
    <property type="molecule type" value="Genomic_DNA"/>
</dbReference>
<sequence>MTFNDSTLEPERPAGGQSANSLEVPHQAPRHRRPSWARPMTPQTRRIFREEDEEWSTPVAKILQLYYDHESWQQAQEILEGPGPHCRKIGDEARSIAARHIIDRLKEKNMLNKIHKVAPRLRSAVELLSKPDADYVYPHFQYVVNEMRDKYPDVYNSVTINVKIQIPDMKPSHMLVSLAKSTIEDQFGEIRMSWGKFVALLGLCGALAVDSVEAGYPDGVAEIVETFGIIVEQAMGEWILTDKPYGGGGWEGFIMLNVYKAKIPPVPRTLFIIFMFFLALYFLYNFFIAILTLILQRDTSIEYWSKWYTVYPDQGYCFPDAFPRFSTTFINLRGECPKPKNPLQFMYLKRILRDSYDFIVT</sequence>
<gene>
    <name evidence="6" type="ORF">ODALV1_LOCUS21682</name>
</gene>
<evidence type="ECO:0000256" key="2">
    <source>
        <dbReference type="ARBA" id="ARBA00022703"/>
    </source>
</evidence>
<name>A0ABP1RFW4_9HEXA</name>
<keyword evidence="4" id="KW-0472">Membrane</keyword>
<evidence type="ECO:0000256" key="3">
    <source>
        <dbReference type="SAM" id="MobiDB-lite"/>
    </source>
</evidence>
<keyword evidence="7" id="KW-1185">Reference proteome</keyword>